<protein>
    <submittedName>
        <fullName evidence="2">Uncharacterized protein</fullName>
    </submittedName>
</protein>
<keyword evidence="1" id="KW-0812">Transmembrane</keyword>
<name>A0A947D5W3_9HYPH</name>
<keyword evidence="1" id="KW-0472">Membrane</keyword>
<dbReference type="Pfam" id="PF01442">
    <property type="entry name" value="Apolipoprotein"/>
    <property type="match status" value="5"/>
</dbReference>
<keyword evidence="1" id="KW-1133">Transmembrane helix</keyword>
<proteinExistence type="predicted"/>
<dbReference type="RefSeq" id="WP_261969332.1">
    <property type="nucleotide sequence ID" value="NZ_JAHHZF010000007.1"/>
</dbReference>
<dbReference type="Proteomes" id="UP000766595">
    <property type="component" value="Unassembled WGS sequence"/>
</dbReference>
<feature type="transmembrane region" description="Helical" evidence="1">
    <location>
        <begin position="20"/>
        <end position="39"/>
    </location>
</feature>
<dbReference type="GO" id="GO:0005576">
    <property type="term" value="C:extracellular region"/>
    <property type="evidence" value="ECO:0007669"/>
    <property type="project" value="InterPro"/>
</dbReference>
<reference evidence="2 3" key="1">
    <citation type="submission" date="2021-06" db="EMBL/GenBank/DDBJ databases">
        <authorList>
            <person name="Grouzdev D.S."/>
            <person name="Koziaeva V."/>
        </authorList>
    </citation>
    <scope>NUCLEOTIDE SEQUENCE [LARGE SCALE GENOMIC DNA]</scope>
    <source>
        <strain evidence="2 3">22</strain>
    </source>
</reference>
<keyword evidence="3" id="KW-1185">Reference proteome</keyword>
<dbReference type="GO" id="GO:0042157">
    <property type="term" value="P:lipoprotein metabolic process"/>
    <property type="evidence" value="ECO:0007669"/>
    <property type="project" value="InterPro"/>
</dbReference>
<dbReference type="GO" id="GO:0008289">
    <property type="term" value="F:lipid binding"/>
    <property type="evidence" value="ECO:0007669"/>
    <property type="project" value="InterPro"/>
</dbReference>
<dbReference type="InterPro" id="IPR000074">
    <property type="entry name" value="ApoA_E"/>
</dbReference>
<organism evidence="2 3">
    <name type="scientific">Prosthecodimorpha staleyi</name>
    <dbReference type="NCBI Taxonomy" id="2840188"/>
    <lineage>
        <taxon>Bacteria</taxon>
        <taxon>Pseudomonadati</taxon>
        <taxon>Pseudomonadota</taxon>
        <taxon>Alphaproteobacteria</taxon>
        <taxon>Hyphomicrobiales</taxon>
        <taxon>Ancalomicrobiaceae</taxon>
        <taxon>Prosthecodimorpha</taxon>
    </lineage>
</organism>
<evidence type="ECO:0000313" key="3">
    <source>
        <dbReference type="Proteomes" id="UP000766595"/>
    </source>
</evidence>
<comment type="caution">
    <text evidence="2">The sequence shown here is derived from an EMBL/GenBank/DDBJ whole genome shotgun (WGS) entry which is preliminary data.</text>
</comment>
<sequence>MSHQLGAFAPVIAVLGSRDFALVIALGLLVASIGWYLAVCRPRRRAAIETVKALQDKLLSAIALDKPEARIAQVDATFAASPFAAPWIRYRSGFEIRSDQIIATIGAEDVFRRDRLRDLMDCDDMPALIESVVAAGLLLGALGLLIGTWSGAESAAYWVVVLAVAMIVRQLRQGDANAFAVRKDRVIEDLIESFGALANHVPRELVALRQLRASEENERQLVRLRDALSESIGGQVSKVLNQHAEPLPELIAAKIASSISATINPLIGEITRIGATMERNSNDFATRAGDGFVRLWREATQAETDLMNRSLRSNVEQLEQIARTVQSVEQGFGSTIELASQRLLATTQHFGDMMDSRSAEIGNRLDQFKNALSELPGLVTNAAGEATRSMAARLADVDRSLARIPSVVTEASTAAVEAMKAQIGSLEKVLAGVPTVVNEAASAAAASLKAQVGALDDSLARIPGSVVAATDRALIAITSGVEETSLRMQDVTRSFNDMAAAEMERQSEQITVALGRAAEQILEATQAASGELRTAGEYLGLSVVDGSRLVGESAESARSVLSGAVEALEQQIVEFSGHVRAASAELAVHPARVADAFEAVWSRSVERQLEIVAENIRSSASALESMSGTVRAAEQHYAQQIDSSATGLNRATDRLEGTLASGTDRLNEQLGAVRNTLADLVRSVGDSSSEAAQIVRVAIADLDSGLAQVPRAVTRATDTALDGLSARLREIEAVLQNLPGSIAASAESAAGTIGNVLNATAEDVRERTRTIGQQLDATVTTSIGLLQSGVEAAGDNLRRQAEQAAGTNVEAAQAIATQIRQVEAVLQTLPTSVSTLTQDSVVRIGAAIEAAAGTIGTVLNATAEDVRERTRTIGQQLDATVTTSIGLLQSGVEAAGDNLRRQAEQAAGTNVEAAQAIATQIRQVEAVLQTLPTSVSTLTQDSVVRIGAAIEAAAQGWETQSGRFSDMASEKIRALSGTLIETGETLVRQTHQAADINVAAADTVAKRLHQIDETLQRLPATMSDASQSAVFTIGAGMTAAVQDLKQQFVGFTGSMVDTLASRVESLGRLLEEAGQSITRQSADVAAEQAASSKALVGQVRELESLMAALPATLKTSAETTAATVGATLDRTSQEVLDRTRAIVETLASGLHVQVDAVSSRLLAAGSDLAEATQRTAASVREAGDGLVAGSREGAQLLAIASGQLRDDFAGSVQSLKVQVDELSGRIDTASAELARQPEHVANTLGRLWEAAVGRQITLLSSGVTESVSALSGVVSVLKDADRKIGDTVGEAARVLMSSSEALDDALFTHGSRVAGQLDSIENVLQRIPQVVETSALNAVKAIDLSAATLNESVSRLPATVVGATTGAMRSLREAVEEIETTLRKVPVTIGHAAESSVAGLTQSLSTAIADLRDQHRVLAEHSQQRFTALFSDFAATGDQFKSTIQAAGESLTGAGVELNRNTSQSIATIGEAAEVARTRIDDAVSGLGRQIDRLANRLELASAELIRQPERMSETLASLWQQSATAQVEALSGTVRAAVDALETVVRGVAETGTGLTDGINVAAGRLEAAADAVDSVLASSAETQKSQIVALGGIVETIPDRIFGVVDEMTRTLRLRIEDLDSVIGALPDHVAKSAEQAVATIAAGAATLEGALAHLPVKASETAERSLASITAGVEALARKVQDAGRDFTRASTAELELKVRDLGGVLDEAGQAMVIAMRQSAEEFRRNGGILREDFAAGMSQSVERIAHGTQQAATQLQAAVEQLDLRISALASRIDRTAEVISATGREIDAAGRNIAGSSGSIADLGLLYDKTAEPLAGSIAATKQALDQVLAGLATVTDVNQRGAEALQTVALGGNAAREFFETQGVRIADLDAVISGTLEQLRESMRRLSVDVTTELRVMVDDNRQEVQDFLRSVAGSMPDVTERSKVYMR</sequence>
<feature type="transmembrane region" description="Helical" evidence="1">
    <location>
        <begin position="127"/>
        <end position="149"/>
    </location>
</feature>
<gene>
    <name evidence="2" type="ORF">KL771_14820</name>
</gene>
<accession>A0A947D5W3</accession>
<evidence type="ECO:0000256" key="1">
    <source>
        <dbReference type="SAM" id="Phobius"/>
    </source>
</evidence>
<dbReference type="GO" id="GO:0006869">
    <property type="term" value="P:lipid transport"/>
    <property type="evidence" value="ECO:0007669"/>
    <property type="project" value="InterPro"/>
</dbReference>
<dbReference type="EMBL" id="JAHHZF010000007">
    <property type="protein sequence ID" value="MBT9290739.1"/>
    <property type="molecule type" value="Genomic_DNA"/>
</dbReference>
<evidence type="ECO:0000313" key="2">
    <source>
        <dbReference type="EMBL" id="MBT9290739.1"/>
    </source>
</evidence>